<comment type="caution">
    <text evidence="5">The sequence shown here is derived from an EMBL/GenBank/DDBJ whole genome shotgun (WGS) entry which is preliminary data.</text>
</comment>
<evidence type="ECO:0000313" key="5">
    <source>
        <dbReference type="EMBL" id="HAU2396529.1"/>
    </source>
</evidence>
<keyword evidence="2" id="KW-0012">Acyltransferase</keyword>
<name>A0AAN5T4P7_LEGPN</name>
<dbReference type="RefSeq" id="WP_027265033.1">
    <property type="nucleotide sequence ID" value="NZ_CAXYJF010000010.1"/>
</dbReference>
<dbReference type="Gene3D" id="3.40.630.30">
    <property type="match status" value="1"/>
</dbReference>
<dbReference type="AlphaFoldDB" id="A0AAN5T4P7"/>
<dbReference type="InterPro" id="IPR051531">
    <property type="entry name" value="N-acetyltransferase"/>
</dbReference>
<feature type="domain" description="N-acetyltransferase" evidence="4">
    <location>
        <begin position="14"/>
        <end position="185"/>
    </location>
</feature>
<dbReference type="GO" id="GO:0016747">
    <property type="term" value="F:acyltransferase activity, transferring groups other than amino-acyl groups"/>
    <property type="evidence" value="ECO:0007669"/>
    <property type="project" value="InterPro"/>
</dbReference>
<keyword evidence="1" id="KW-0808">Transferase</keyword>
<dbReference type="Pfam" id="PF13302">
    <property type="entry name" value="Acetyltransf_3"/>
    <property type="match status" value="1"/>
</dbReference>
<reference evidence="5" key="2">
    <citation type="submission" date="2019-09" db="EMBL/GenBank/DDBJ databases">
        <authorList>
            <consortium name="NCBI Pathogen Detection Project"/>
        </authorList>
    </citation>
    <scope>NUCLEOTIDE SEQUENCE</scope>
    <source>
        <strain evidence="5">CL18-200174</strain>
    </source>
</reference>
<accession>A0AAN5T4P7</accession>
<gene>
    <name evidence="5" type="ORF">JBK99_09340</name>
</gene>
<reference evidence="5" key="1">
    <citation type="journal article" date="2018" name="Genome Biol.">
        <title>SKESA: strategic k-mer extension for scrupulous assemblies.</title>
        <authorList>
            <person name="Souvorov A."/>
            <person name="Agarwala R."/>
            <person name="Lipman D.J."/>
        </authorList>
    </citation>
    <scope>NUCLEOTIDE SEQUENCE</scope>
    <source>
        <strain evidence="5">CL18-200174</strain>
    </source>
</reference>
<sequence length="196" mass="22803">MKTKIFTEINTPRLKIRPISLSDTELYFASEQASIKELEPHWSWVKEDKSVEDIKLFINEAIESNTRITPPEMYFAVFTKENKFLGTIWYFEINWFVPSFEIAYWLDTRSAGQGYMAEAVNALSRASFILYGANRVQIKIATYNQKSISLAKRLGFHLEGEMTNYFINFVSNKIYNGYLYACTTIEVLPDLDIEII</sequence>
<organism evidence="5 6">
    <name type="scientific">Legionella pneumophila</name>
    <dbReference type="NCBI Taxonomy" id="446"/>
    <lineage>
        <taxon>Bacteria</taxon>
        <taxon>Pseudomonadati</taxon>
        <taxon>Pseudomonadota</taxon>
        <taxon>Gammaproteobacteria</taxon>
        <taxon>Legionellales</taxon>
        <taxon>Legionellaceae</taxon>
        <taxon>Legionella</taxon>
    </lineage>
</organism>
<evidence type="ECO:0000256" key="1">
    <source>
        <dbReference type="ARBA" id="ARBA00022679"/>
    </source>
</evidence>
<dbReference type="PROSITE" id="PS51186">
    <property type="entry name" value="GNAT"/>
    <property type="match status" value="1"/>
</dbReference>
<evidence type="ECO:0000256" key="3">
    <source>
        <dbReference type="ARBA" id="ARBA00038502"/>
    </source>
</evidence>
<dbReference type="PANTHER" id="PTHR43792:SF8">
    <property type="entry name" value="[RIBOSOMAL PROTEIN US5]-ALANINE N-ACETYLTRANSFERASE"/>
    <property type="match status" value="1"/>
</dbReference>
<proteinExistence type="inferred from homology"/>
<dbReference type="InterPro" id="IPR000182">
    <property type="entry name" value="GNAT_dom"/>
</dbReference>
<protein>
    <submittedName>
        <fullName evidence="5">GNAT family N-acetyltransferase</fullName>
    </submittedName>
</protein>
<dbReference type="SUPFAM" id="SSF55729">
    <property type="entry name" value="Acyl-CoA N-acyltransferases (Nat)"/>
    <property type="match status" value="1"/>
</dbReference>
<evidence type="ECO:0000259" key="4">
    <source>
        <dbReference type="PROSITE" id="PS51186"/>
    </source>
</evidence>
<dbReference type="EMBL" id="DACWOD010000006">
    <property type="protein sequence ID" value="HAU2396529.1"/>
    <property type="molecule type" value="Genomic_DNA"/>
</dbReference>
<dbReference type="PANTHER" id="PTHR43792">
    <property type="entry name" value="GNAT FAMILY, PUTATIVE (AFU_ORTHOLOGUE AFUA_3G00765)-RELATED-RELATED"/>
    <property type="match status" value="1"/>
</dbReference>
<dbReference type="InterPro" id="IPR016181">
    <property type="entry name" value="Acyl_CoA_acyltransferase"/>
</dbReference>
<comment type="similarity">
    <text evidence="3">Belongs to the acetyltransferase family. RimJ subfamily.</text>
</comment>
<evidence type="ECO:0000256" key="2">
    <source>
        <dbReference type="ARBA" id="ARBA00023315"/>
    </source>
</evidence>
<dbReference type="Proteomes" id="UP000863577">
    <property type="component" value="Unassembled WGS sequence"/>
</dbReference>
<evidence type="ECO:0000313" key="6">
    <source>
        <dbReference type="Proteomes" id="UP000863577"/>
    </source>
</evidence>